<sequence>MAMIDANGIRLHVQRMPAKNTEGPLAGASIGRAAGRAPTVVFIHGLGTDSLASFYFTLAAPVSAAGMEVLAFDLRGHGRSSRPETGYRVSDFVGDLHAMLDEMDVRGPVHLVGNSFGGTVAFSYAVAHPERVASIVMIESEPATPAWSEKLGGLLGRAAEQLRYEEAFAWITENQGAHTSRLAKAASNALCNTSMAVDIPSGPVHSAEEISSVTCPVLAIFGSESDLAVQAQLMEDRLERCRSVVVGGHEHSVLVEAPKTVRDLLLPWVAEHEQGRVLEGTPA</sequence>
<dbReference type="InterPro" id="IPR029058">
    <property type="entry name" value="AB_hydrolase_fold"/>
</dbReference>
<evidence type="ECO:0000259" key="1">
    <source>
        <dbReference type="Pfam" id="PF00561"/>
    </source>
</evidence>
<reference evidence="2 3" key="1">
    <citation type="submission" date="2024-09" db="EMBL/GenBank/DDBJ databases">
        <authorList>
            <person name="Sun Q."/>
            <person name="Mori K."/>
        </authorList>
    </citation>
    <scope>NUCLEOTIDE SEQUENCE [LARGE SCALE GENOMIC DNA]</scope>
    <source>
        <strain evidence="2 3">TBRC 7907</strain>
    </source>
</reference>
<dbReference type="Proteomes" id="UP001589693">
    <property type="component" value="Unassembled WGS sequence"/>
</dbReference>
<dbReference type="PANTHER" id="PTHR43798">
    <property type="entry name" value="MONOACYLGLYCEROL LIPASE"/>
    <property type="match status" value="1"/>
</dbReference>
<keyword evidence="2" id="KW-0378">Hydrolase</keyword>
<accession>A0ABV6A9R7</accession>
<dbReference type="GO" id="GO:0016787">
    <property type="term" value="F:hydrolase activity"/>
    <property type="evidence" value="ECO:0007669"/>
    <property type="project" value="UniProtKB-KW"/>
</dbReference>
<organism evidence="2 3">
    <name type="scientific">Allokutzneria oryzae</name>
    <dbReference type="NCBI Taxonomy" id="1378989"/>
    <lineage>
        <taxon>Bacteria</taxon>
        <taxon>Bacillati</taxon>
        <taxon>Actinomycetota</taxon>
        <taxon>Actinomycetes</taxon>
        <taxon>Pseudonocardiales</taxon>
        <taxon>Pseudonocardiaceae</taxon>
        <taxon>Allokutzneria</taxon>
    </lineage>
</organism>
<evidence type="ECO:0000313" key="3">
    <source>
        <dbReference type="Proteomes" id="UP001589693"/>
    </source>
</evidence>
<evidence type="ECO:0000313" key="2">
    <source>
        <dbReference type="EMBL" id="MFB9908671.1"/>
    </source>
</evidence>
<dbReference type="Gene3D" id="3.40.50.1820">
    <property type="entry name" value="alpha/beta hydrolase"/>
    <property type="match status" value="1"/>
</dbReference>
<dbReference type="Pfam" id="PF00561">
    <property type="entry name" value="Abhydrolase_1"/>
    <property type="match status" value="1"/>
</dbReference>
<feature type="domain" description="AB hydrolase-1" evidence="1">
    <location>
        <begin position="38"/>
        <end position="162"/>
    </location>
</feature>
<proteinExistence type="predicted"/>
<keyword evidence="3" id="KW-1185">Reference proteome</keyword>
<dbReference type="PANTHER" id="PTHR43798:SF33">
    <property type="entry name" value="HYDROLASE, PUTATIVE (AFU_ORTHOLOGUE AFUA_2G14860)-RELATED"/>
    <property type="match status" value="1"/>
</dbReference>
<dbReference type="RefSeq" id="WP_377860587.1">
    <property type="nucleotide sequence ID" value="NZ_JBHLZU010000027.1"/>
</dbReference>
<dbReference type="InterPro" id="IPR050266">
    <property type="entry name" value="AB_hydrolase_sf"/>
</dbReference>
<gene>
    <name evidence="2" type="ORF">ACFFQA_32445</name>
</gene>
<dbReference type="InterPro" id="IPR000073">
    <property type="entry name" value="AB_hydrolase_1"/>
</dbReference>
<protein>
    <submittedName>
        <fullName evidence="2">Alpha/beta fold hydrolase</fullName>
    </submittedName>
</protein>
<dbReference type="EMBL" id="JBHLZU010000027">
    <property type="protein sequence ID" value="MFB9908671.1"/>
    <property type="molecule type" value="Genomic_DNA"/>
</dbReference>
<name>A0ABV6A9R7_9PSEU</name>
<comment type="caution">
    <text evidence="2">The sequence shown here is derived from an EMBL/GenBank/DDBJ whole genome shotgun (WGS) entry which is preliminary data.</text>
</comment>
<dbReference type="PRINTS" id="PR00111">
    <property type="entry name" value="ABHYDROLASE"/>
</dbReference>
<dbReference type="SUPFAM" id="SSF53474">
    <property type="entry name" value="alpha/beta-Hydrolases"/>
    <property type="match status" value="1"/>
</dbReference>